<dbReference type="GO" id="GO:0005886">
    <property type="term" value="C:plasma membrane"/>
    <property type="evidence" value="ECO:0007669"/>
    <property type="project" value="UniProtKB-SubCell"/>
</dbReference>
<organism evidence="7 8">
    <name type="scientific">Paraburkholderia susongensis</name>
    <dbReference type="NCBI Taxonomy" id="1515439"/>
    <lineage>
        <taxon>Bacteria</taxon>
        <taxon>Pseudomonadati</taxon>
        <taxon>Pseudomonadota</taxon>
        <taxon>Betaproteobacteria</taxon>
        <taxon>Burkholderiales</taxon>
        <taxon>Burkholderiaceae</taxon>
        <taxon>Paraburkholderia</taxon>
    </lineage>
</organism>
<dbReference type="InterPro" id="IPR001851">
    <property type="entry name" value="ABC_transp_permease"/>
</dbReference>
<feature type="transmembrane region" description="Helical" evidence="6">
    <location>
        <begin position="101"/>
        <end position="124"/>
    </location>
</feature>
<keyword evidence="5 6" id="KW-0472">Membrane</keyword>
<keyword evidence="4 6" id="KW-1133">Transmembrane helix</keyword>
<evidence type="ECO:0000256" key="6">
    <source>
        <dbReference type="SAM" id="Phobius"/>
    </source>
</evidence>
<dbReference type="GO" id="GO:0015658">
    <property type="term" value="F:branched-chain amino acid transmembrane transporter activity"/>
    <property type="evidence" value="ECO:0007669"/>
    <property type="project" value="InterPro"/>
</dbReference>
<dbReference type="CDD" id="cd06581">
    <property type="entry name" value="TM_PBP1_LivM_like"/>
    <property type="match status" value="1"/>
</dbReference>
<dbReference type="Proteomes" id="UP000193228">
    <property type="component" value="Unassembled WGS sequence"/>
</dbReference>
<dbReference type="STRING" id="1515439.SAMN06265784_10426"/>
<evidence type="ECO:0000313" key="8">
    <source>
        <dbReference type="Proteomes" id="UP000193228"/>
    </source>
</evidence>
<reference evidence="8" key="1">
    <citation type="submission" date="2017-04" db="EMBL/GenBank/DDBJ databases">
        <authorList>
            <person name="Varghese N."/>
            <person name="Submissions S."/>
        </authorList>
    </citation>
    <scope>NUCLEOTIDE SEQUENCE [LARGE SCALE GENOMIC DNA]</scope>
    <source>
        <strain evidence="8">LMG 29540</strain>
    </source>
</reference>
<name>A0A1X7KKM9_9BURK</name>
<feature type="transmembrane region" description="Helical" evidence="6">
    <location>
        <begin position="300"/>
        <end position="323"/>
    </location>
</feature>
<feature type="transmembrane region" description="Helical" evidence="6">
    <location>
        <begin position="227"/>
        <end position="252"/>
    </location>
</feature>
<dbReference type="InterPro" id="IPR043428">
    <property type="entry name" value="LivM-like"/>
</dbReference>
<feature type="transmembrane region" description="Helical" evidence="6">
    <location>
        <begin position="177"/>
        <end position="196"/>
    </location>
</feature>
<dbReference type="EMBL" id="FXAT01000004">
    <property type="protein sequence ID" value="SMG41955.1"/>
    <property type="molecule type" value="Genomic_DNA"/>
</dbReference>
<evidence type="ECO:0000256" key="5">
    <source>
        <dbReference type="ARBA" id="ARBA00023136"/>
    </source>
</evidence>
<feature type="transmembrane region" description="Helical" evidence="6">
    <location>
        <begin position="264"/>
        <end position="288"/>
    </location>
</feature>
<keyword evidence="8" id="KW-1185">Reference proteome</keyword>
<protein>
    <submittedName>
        <fullName evidence="7">Amino acid/amide ABC transporter membrane protein 2, HAAT family</fullName>
    </submittedName>
</protein>
<gene>
    <name evidence="7" type="ORF">SAMN06265784_10426</name>
</gene>
<dbReference type="Pfam" id="PF02653">
    <property type="entry name" value="BPD_transp_2"/>
    <property type="match status" value="1"/>
</dbReference>
<comment type="subcellular location">
    <subcellularLocation>
        <location evidence="1">Cell membrane</location>
        <topology evidence="1">Multi-pass membrane protein</topology>
    </subcellularLocation>
</comment>
<evidence type="ECO:0000256" key="2">
    <source>
        <dbReference type="ARBA" id="ARBA00022475"/>
    </source>
</evidence>
<proteinExistence type="predicted"/>
<dbReference type="OrthoDB" id="3460090at2"/>
<feature type="transmembrane region" description="Helical" evidence="6">
    <location>
        <begin position="21"/>
        <end position="41"/>
    </location>
</feature>
<evidence type="ECO:0000256" key="1">
    <source>
        <dbReference type="ARBA" id="ARBA00004651"/>
    </source>
</evidence>
<feature type="transmembrane region" description="Helical" evidence="6">
    <location>
        <begin position="77"/>
        <end position="95"/>
    </location>
</feature>
<evidence type="ECO:0000313" key="7">
    <source>
        <dbReference type="EMBL" id="SMG41955.1"/>
    </source>
</evidence>
<sequence>MKKEIDSKTLLQVSPLQPRRANVLSTVALVLVAVAVLLPLLLADQPFTIVMFSHAFIAAMLAVSLDMLTGNTGLLSFGHAAWFGFGAYVAGLLARSLTADLLLVLVMTALPTLIFALIVGAIFLRQVGKTFAILTLAFSQVLYSLVFVAGSTTGGEDGLQGVPAPTLFGITLAGQNTWYWLLLGVLLAMIAGVLYLRSTPLGRAWLGLRDNAQRARFIGMDVFRLKLIAYAVSATLASLTGALFVLFNGAVTPEVLGWFQSGKILMYVVLGGVGSVVGPALGAIVFTFAENAISSFTDAWMVYFGALFVIVVIVAPGGLYGLFEPLRAKLLARSGTEVDR</sequence>
<dbReference type="RefSeq" id="WP_085483601.1">
    <property type="nucleotide sequence ID" value="NZ_FXAT01000004.1"/>
</dbReference>
<dbReference type="PANTHER" id="PTHR30482">
    <property type="entry name" value="HIGH-AFFINITY BRANCHED-CHAIN AMINO ACID TRANSPORT SYSTEM PERMEASE"/>
    <property type="match status" value="1"/>
</dbReference>
<evidence type="ECO:0000256" key="3">
    <source>
        <dbReference type="ARBA" id="ARBA00022692"/>
    </source>
</evidence>
<dbReference type="AlphaFoldDB" id="A0A1X7KKM9"/>
<feature type="transmembrane region" description="Helical" evidence="6">
    <location>
        <begin position="47"/>
        <end position="65"/>
    </location>
</feature>
<keyword evidence="2" id="KW-1003">Cell membrane</keyword>
<keyword evidence="3 6" id="KW-0812">Transmembrane</keyword>
<dbReference type="PANTHER" id="PTHR30482:SF17">
    <property type="entry name" value="ABC TRANSPORTER ATP-BINDING PROTEIN"/>
    <property type="match status" value="1"/>
</dbReference>
<feature type="transmembrane region" description="Helical" evidence="6">
    <location>
        <begin position="131"/>
        <end position="150"/>
    </location>
</feature>
<accession>A0A1X7KKM9</accession>
<evidence type="ECO:0000256" key="4">
    <source>
        <dbReference type="ARBA" id="ARBA00022989"/>
    </source>
</evidence>